<gene>
    <name evidence="2" type="ORF">CHS0354_020839</name>
</gene>
<sequence>MPCHWGAFFRLVKNDNTTISEEHDQSYSVRRYKKNQRKTMVTLQRRHLLDDDENVGTVDIDGASYRKKSVSFSGSQAGSVYSKMSQGSFVYNESVRRLLSQDKRQKRRKLQDVFNSPSSEKENYSEKKNSIWDPLWLKRVQKDPYDSSQYLSSHCGFSVRAAPRSAHSYIQTRNSKNSSIGSKTSEEDGQKSKKGHIYKRNVSMCVYVPKAVRNLQSSSALNGVKIDDFFLKCRLDDEQTKFASTEQVRPRVISLAPQMDPLSEDLEIRNVECQNDATDEQQIMDRTISEIQTVSTNHREASSVHDRHNIVHHGFDSFSLPNRNANDAQHNNSTALDSREGYICLFDSFGTIRSVDISDTSEFTEEARKICNQACDTKEVELLSENGSTDDIKLLLRLANPYSGQSMDGTFNTSIKMLAQQRLNSNASEVIPEVEMMTMGDSVLHVGHIGTSDEKMSSVQTSTNFTSDHSVDHYAVVPSSSSKTENSPVYKSSCDVPWEGNADVLY</sequence>
<protein>
    <submittedName>
        <fullName evidence="2">Uncharacterized protein</fullName>
    </submittedName>
</protein>
<dbReference type="AlphaFoldDB" id="A0AAE0VIV2"/>
<feature type="region of interest" description="Disordered" evidence="1">
    <location>
        <begin position="168"/>
        <end position="194"/>
    </location>
</feature>
<proteinExistence type="predicted"/>
<evidence type="ECO:0000256" key="1">
    <source>
        <dbReference type="SAM" id="MobiDB-lite"/>
    </source>
</evidence>
<keyword evidence="3" id="KW-1185">Reference proteome</keyword>
<evidence type="ECO:0000313" key="3">
    <source>
        <dbReference type="Proteomes" id="UP001195483"/>
    </source>
</evidence>
<reference evidence="2" key="2">
    <citation type="journal article" date="2021" name="Genome Biol. Evol.">
        <title>Developing a high-quality reference genome for a parasitic bivalve with doubly uniparental inheritance (Bivalvia: Unionida).</title>
        <authorList>
            <person name="Smith C.H."/>
        </authorList>
    </citation>
    <scope>NUCLEOTIDE SEQUENCE</scope>
    <source>
        <strain evidence="2">CHS0354</strain>
        <tissue evidence="2">Mantle</tissue>
    </source>
</reference>
<dbReference type="EMBL" id="JAEAOA010001272">
    <property type="protein sequence ID" value="KAK3579943.1"/>
    <property type="molecule type" value="Genomic_DNA"/>
</dbReference>
<evidence type="ECO:0000313" key="2">
    <source>
        <dbReference type="EMBL" id="KAK3579943.1"/>
    </source>
</evidence>
<feature type="region of interest" description="Disordered" evidence="1">
    <location>
        <begin position="101"/>
        <end position="126"/>
    </location>
</feature>
<organism evidence="2 3">
    <name type="scientific">Potamilus streckersoni</name>
    <dbReference type="NCBI Taxonomy" id="2493646"/>
    <lineage>
        <taxon>Eukaryota</taxon>
        <taxon>Metazoa</taxon>
        <taxon>Spiralia</taxon>
        <taxon>Lophotrochozoa</taxon>
        <taxon>Mollusca</taxon>
        <taxon>Bivalvia</taxon>
        <taxon>Autobranchia</taxon>
        <taxon>Heteroconchia</taxon>
        <taxon>Palaeoheterodonta</taxon>
        <taxon>Unionida</taxon>
        <taxon>Unionoidea</taxon>
        <taxon>Unionidae</taxon>
        <taxon>Ambleminae</taxon>
        <taxon>Lampsilini</taxon>
        <taxon>Potamilus</taxon>
    </lineage>
</organism>
<dbReference type="Proteomes" id="UP001195483">
    <property type="component" value="Unassembled WGS sequence"/>
</dbReference>
<reference evidence="2" key="3">
    <citation type="submission" date="2023-05" db="EMBL/GenBank/DDBJ databases">
        <authorList>
            <person name="Smith C.H."/>
        </authorList>
    </citation>
    <scope>NUCLEOTIDE SEQUENCE</scope>
    <source>
        <strain evidence="2">CHS0354</strain>
        <tissue evidence="2">Mantle</tissue>
    </source>
</reference>
<reference evidence="2" key="1">
    <citation type="journal article" date="2021" name="Genome Biol. Evol.">
        <title>A High-Quality Reference Genome for a Parasitic Bivalve with Doubly Uniparental Inheritance (Bivalvia: Unionida).</title>
        <authorList>
            <person name="Smith C.H."/>
        </authorList>
    </citation>
    <scope>NUCLEOTIDE SEQUENCE</scope>
    <source>
        <strain evidence="2">CHS0354</strain>
    </source>
</reference>
<feature type="compositionally biased region" description="Polar residues" evidence="1">
    <location>
        <begin position="168"/>
        <end position="183"/>
    </location>
</feature>
<accession>A0AAE0VIV2</accession>
<name>A0AAE0VIV2_9BIVA</name>
<comment type="caution">
    <text evidence="2">The sequence shown here is derived from an EMBL/GenBank/DDBJ whole genome shotgun (WGS) entry which is preliminary data.</text>
</comment>